<comment type="caution">
    <text evidence="2">The sequence shown here is derived from an EMBL/GenBank/DDBJ whole genome shotgun (WGS) entry which is preliminary data.</text>
</comment>
<evidence type="ECO:0000313" key="3">
    <source>
        <dbReference type="Proteomes" id="UP001221898"/>
    </source>
</evidence>
<reference evidence="2" key="1">
    <citation type="journal article" date="2023" name="Science">
        <title>Genome structures resolve the early diversification of teleost fishes.</title>
        <authorList>
            <person name="Parey E."/>
            <person name="Louis A."/>
            <person name="Montfort J."/>
            <person name="Bouchez O."/>
            <person name="Roques C."/>
            <person name="Iampietro C."/>
            <person name="Lluch J."/>
            <person name="Castinel A."/>
            <person name="Donnadieu C."/>
            <person name="Desvignes T."/>
            <person name="Floi Bucao C."/>
            <person name="Jouanno E."/>
            <person name="Wen M."/>
            <person name="Mejri S."/>
            <person name="Dirks R."/>
            <person name="Jansen H."/>
            <person name="Henkel C."/>
            <person name="Chen W.J."/>
            <person name="Zahm M."/>
            <person name="Cabau C."/>
            <person name="Klopp C."/>
            <person name="Thompson A.W."/>
            <person name="Robinson-Rechavi M."/>
            <person name="Braasch I."/>
            <person name="Lecointre G."/>
            <person name="Bobe J."/>
            <person name="Postlethwait J.H."/>
            <person name="Berthelot C."/>
            <person name="Roest Crollius H."/>
            <person name="Guiguen Y."/>
        </authorList>
    </citation>
    <scope>NUCLEOTIDE SEQUENCE</scope>
    <source>
        <strain evidence="2">NC1722</strain>
    </source>
</reference>
<evidence type="ECO:0000256" key="1">
    <source>
        <dbReference type="SAM" id="MobiDB-lite"/>
    </source>
</evidence>
<proteinExistence type="predicted"/>
<keyword evidence="3" id="KW-1185">Reference proteome</keyword>
<accession>A0AAD7RQT1</accession>
<dbReference type="AlphaFoldDB" id="A0AAD7RQT1"/>
<evidence type="ECO:0000313" key="2">
    <source>
        <dbReference type="EMBL" id="KAJ8388477.1"/>
    </source>
</evidence>
<dbReference type="EMBL" id="JAINUG010000194">
    <property type="protein sequence ID" value="KAJ8388477.1"/>
    <property type="molecule type" value="Genomic_DNA"/>
</dbReference>
<feature type="region of interest" description="Disordered" evidence="1">
    <location>
        <begin position="134"/>
        <end position="161"/>
    </location>
</feature>
<organism evidence="2 3">
    <name type="scientific">Aldrovandia affinis</name>
    <dbReference type="NCBI Taxonomy" id="143900"/>
    <lineage>
        <taxon>Eukaryota</taxon>
        <taxon>Metazoa</taxon>
        <taxon>Chordata</taxon>
        <taxon>Craniata</taxon>
        <taxon>Vertebrata</taxon>
        <taxon>Euteleostomi</taxon>
        <taxon>Actinopterygii</taxon>
        <taxon>Neopterygii</taxon>
        <taxon>Teleostei</taxon>
        <taxon>Notacanthiformes</taxon>
        <taxon>Halosauridae</taxon>
        <taxon>Aldrovandia</taxon>
    </lineage>
</organism>
<name>A0AAD7RQT1_9TELE</name>
<gene>
    <name evidence="2" type="ORF">AAFF_G00133530</name>
</gene>
<feature type="region of interest" description="Disordered" evidence="1">
    <location>
        <begin position="1"/>
        <end position="24"/>
    </location>
</feature>
<protein>
    <submittedName>
        <fullName evidence="2">Uncharacterized protein</fullName>
    </submittedName>
</protein>
<dbReference type="Proteomes" id="UP001221898">
    <property type="component" value="Unassembled WGS sequence"/>
</dbReference>
<sequence>MHCRTAPGLPLKGSARKLTSGSRGCAHDLPSSPFLFLGYREVRRFHARESQKTAPPPIRPKIRPLPAPDSGKHLLLQLIVAPPPATATVVRVNALLSQHNGARASRTLALAWNFPSRSLFLLCFHICLQHEGGGENHSMTSKDLIQGGEKAGAQKAPRPPALSEQLRWLDERRALEQPTEQRNSLPCVLPHANPQSQDDSFLPPTNTHLIVSFHPVGETSQSGYDVAPFCHTERARRRTDEVGGADARRGRPHQTLLKETGRVGDVLANGESSACQNRYSALLNNCIIRPW</sequence>